<dbReference type="EMBL" id="VJMJ01000012">
    <property type="protein sequence ID" value="KAF0743694.1"/>
    <property type="molecule type" value="Genomic_DNA"/>
</dbReference>
<organism evidence="1 2">
    <name type="scientific">Aphanomyces euteiches</name>
    <dbReference type="NCBI Taxonomy" id="100861"/>
    <lineage>
        <taxon>Eukaryota</taxon>
        <taxon>Sar</taxon>
        <taxon>Stramenopiles</taxon>
        <taxon>Oomycota</taxon>
        <taxon>Saprolegniomycetes</taxon>
        <taxon>Saprolegniales</taxon>
        <taxon>Verrucalvaceae</taxon>
        <taxon>Aphanomyces</taxon>
    </lineage>
</organism>
<protein>
    <submittedName>
        <fullName evidence="1">Uncharacterized protein</fullName>
    </submittedName>
</protein>
<reference evidence="1 2" key="1">
    <citation type="submission" date="2019-07" db="EMBL/GenBank/DDBJ databases">
        <title>Genomics analysis of Aphanomyces spp. identifies a new class of oomycete effector associated with host adaptation.</title>
        <authorList>
            <person name="Gaulin E."/>
        </authorList>
    </citation>
    <scope>NUCLEOTIDE SEQUENCE [LARGE SCALE GENOMIC DNA]</scope>
    <source>
        <strain evidence="1 2">ATCC 201684</strain>
    </source>
</reference>
<proteinExistence type="predicted"/>
<accession>A0A6G0XSW0</accession>
<dbReference type="VEuPathDB" id="FungiDB:AeMF1_020886"/>
<evidence type="ECO:0000313" key="1">
    <source>
        <dbReference type="EMBL" id="KAF0743694.1"/>
    </source>
</evidence>
<keyword evidence="2" id="KW-1185">Reference proteome</keyword>
<name>A0A6G0XSW0_9STRA</name>
<sequence>MFQTFVSDFLKSINQTQSCPDSVILVEPQDFIRDRAHSTDMNDDRVAKWDNKRLKCKNCQHIYLKCLSPTPDFCSMDCKSNAMYLRTVSEKIKAVQERAEQAQPEPAHDVKTIDIAPVVEEPEAEPVVGTYIPPATFAEFHTQKMACRPVEWSFSALY</sequence>
<dbReference type="Proteomes" id="UP000481153">
    <property type="component" value="Unassembled WGS sequence"/>
</dbReference>
<dbReference type="AlphaFoldDB" id="A0A6G0XSW0"/>
<evidence type="ECO:0000313" key="2">
    <source>
        <dbReference type="Proteomes" id="UP000481153"/>
    </source>
</evidence>
<gene>
    <name evidence="1" type="ORF">Ae201684_001353</name>
</gene>
<comment type="caution">
    <text evidence="1">The sequence shown here is derived from an EMBL/GenBank/DDBJ whole genome shotgun (WGS) entry which is preliminary data.</text>
</comment>